<gene>
    <name evidence="5" type="ORF">EJ05DRAFT_515119</name>
</gene>
<dbReference type="OrthoDB" id="6224010at2759"/>
<proteinExistence type="inferred from homology"/>
<keyword evidence="2" id="KW-1015">Disulfide bond</keyword>
<keyword evidence="3" id="KW-0472">Membrane</keyword>
<protein>
    <recommendedName>
        <fullName evidence="3">COX assembly mitochondrial protein</fullName>
    </recommendedName>
</protein>
<keyword evidence="6" id="KW-1185">Reference proteome</keyword>
<evidence type="ECO:0000256" key="1">
    <source>
        <dbReference type="ARBA" id="ARBA00007347"/>
    </source>
</evidence>
<evidence type="ECO:0000256" key="4">
    <source>
        <dbReference type="SAM" id="MobiDB-lite"/>
    </source>
</evidence>
<evidence type="ECO:0000313" key="6">
    <source>
        <dbReference type="Proteomes" id="UP000799437"/>
    </source>
</evidence>
<dbReference type="PANTHER" id="PTHR22977">
    <property type="entry name" value="COX ASSEMBLY MITOCHONDRIAL PROTEIN"/>
    <property type="match status" value="1"/>
</dbReference>
<comment type="function">
    <text evidence="3">Required for mitochondrial cytochrome c oxidase (COX) assembly and respiration.</text>
</comment>
<feature type="region of interest" description="Disordered" evidence="4">
    <location>
        <begin position="18"/>
        <end position="116"/>
    </location>
</feature>
<dbReference type="EMBL" id="ML996586">
    <property type="protein sequence ID" value="KAF2753121.1"/>
    <property type="molecule type" value="Genomic_DNA"/>
</dbReference>
<dbReference type="GO" id="GO:0005743">
    <property type="term" value="C:mitochondrial inner membrane"/>
    <property type="evidence" value="ECO:0007669"/>
    <property type="project" value="UniProtKB-SubCell"/>
</dbReference>
<keyword evidence="3" id="KW-0143">Chaperone</keyword>
<feature type="compositionally biased region" description="Low complexity" evidence="4">
    <location>
        <begin position="65"/>
        <end position="92"/>
    </location>
</feature>
<dbReference type="Proteomes" id="UP000799437">
    <property type="component" value="Unassembled WGS sequence"/>
</dbReference>
<accession>A0A6A6VV45</accession>
<keyword evidence="3" id="KW-0496">Mitochondrion</keyword>
<dbReference type="PANTHER" id="PTHR22977:SF5">
    <property type="entry name" value="COX ASSEMBLY MITOCHONDRIAL PROTEIN HOMOLOG"/>
    <property type="match status" value="1"/>
</dbReference>
<keyword evidence="3" id="KW-0999">Mitochondrion inner membrane</keyword>
<dbReference type="AlphaFoldDB" id="A0A6A6VV45"/>
<organism evidence="5 6">
    <name type="scientific">Pseudovirgaria hyperparasitica</name>
    <dbReference type="NCBI Taxonomy" id="470096"/>
    <lineage>
        <taxon>Eukaryota</taxon>
        <taxon>Fungi</taxon>
        <taxon>Dikarya</taxon>
        <taxon>Ascomycota</taxon>
        <taxon>Pezizomycotina</taxon>
        <taxon>Dothideomycetes</taxon>
        <taxon>Dothideomycetes incertae sedis</taxon>
        <taxon>Acrospermales</taxon>
        <taxon>Acrospermaceae</taxon>
        <taxon>Pseudovirgaria</taxon>
    </lineage>
</organism>
<evidence type="ECO:0000313" key="5">
    <source>
        <dbReference type="EMBL" id="KAF2753121.1"/>
    </source>
</evidence>
<feature type="compositionally biased region" description="Pro residues" evidence="4">
    <location>
        <begin position="93"/>
        <end position="105"/>
    </location>
</feature>
<name>A0A6A6VV45_9PEZI</name>
<dbReference type="Pfam" id="PF08583">
    <property type="entry name" value="Cmc1"/>
    <property type="match status" value="1"/>
</dbReference>
<comment type="similarity">
    <text evidence="1 3">Belongs to the CMC family.</text>
</comment>
<dbReference type="GeneID" id="54489635"/>
<comment type="subcellular location">
    <subcellularLocation>
        <location evidence="3">Mitochondrion inner membrane</location>
    </subcellularLocation>
</comment>
<reference evidence="5" key="1">
    <citation type="journal article" date="2020" name="Stud. Mycol.">
        <title>101 Dothideomycetes genomes: a test case for predicting lifestyles and emergence of pathogens.</title>
        <authorList>
            <person name="Haridas S."/>
            <person name="Albert R."/>
            <person name="Binder M."/>
            <person name="Bloem J."/>
            <person name="Labutti K."/>
            <person name="Salamov A."/>
            <person name="Andreopoulos B."/>
            <person name="Baker S."/>
            <person name="Barry K."/>
            <person name="Bills G."/>
            <person name="Bluhm B."/>
            <person name="Cannon C."/>
            <person name="Castanera R."/>
            <person name="Culley D."/>
            <person name="Daum C."/>
            <person name="Ezra D."/>
            <person name="Gonzalez J."/>
            <person name="Henrissat B."/>
            <person name="Kuo A."/>
            <person name="Liang C."/>
            <person name="Lipzen A."/>
            <person name="Lutzoni F."/>
            <person name="Magnuson J."/>
            <person name="Mondo S."/>
            <person name="Nolan M."/>
            <person name="Ohm R."/>
            <person name="Pangilinan J."/>
            <person name="Park H.-J."/>
            <person name="Ramirez L."/>
            <person name="Alfaro M."/>
            <person name="Sun H."/>
            <person name="Tritt A."/>
            <person name="Yoshinaga Y."/>
            <person name="Zwiers L.-H."/>
            <person name="Turgeon B."/>
            <person name="Goodwin S."/>
            <person name="Spatafora J."/>
            <person name="Crous P."/>
            <person name="Grigoriev I."/>
        </authorList>
    </citation>
    <scope>NUCLEOTIDE SEQUENCE</scope>
    <source>
        <strain evidence="5">CBS 121739</strain>
    </source>
</reference>
<evidence type="ECO:0000256" key="2">
    <source>
        <dbReference type="ARBA" id="ARBA00023157"/>
    </source>
</evidence>
<sequence>MINTSLRVRLASDTDEAFNLSIPYPDNHPRQTNAKPQAPPKLSNFTSDIEHRTSNDTTQRLKPPTTTTTTTTTTHKPQSMATTSTSSTTSPSQPTPQPPPKPTRPLPLSAAQEQQVRDTYYRNVRAKCADEIRAFATCAHTLTITATWRCRTPRTLMNTCMLAHATPENMDAARTEWFGALEERKAAREERRRKLVERSF</sequence>
<dbReference type="RefSeq" id="XP_033595572.1">
    <property type="nucleotide sequence ID" value="XM_033748581.1"/>
</dbReference>
<dbReference type="InterPro" id="IPR013892">
    <property type="entry name" value="Cyt_c_biogenesis_Cmc1-like"/>
</dbReference>
<evidence type="ECO:0000256" key="3">
    <source>
        <dbReference type="RuleBase" id="RU364104"/>
    </source>
</evidence>